<dbReference type="GeneID" id="104962795"/>
<dbReference type="Pfam" id="PF00035">
    <property type="entry name" value="dsrm"/>
    <property type="match status" value="1"/>
</dbReference>
<proteinExistence type="inferred from homology"/>
<dbReference type="SUPFAM" id="SSF54768">
    <property type="entry name" value="dsRNA-binding domain-like"/>
    <property type="match status" value="1"/>
</dbReference>
<dbReference type="Gene3D" id="3.40.50.300">
    <property type="entry name" value="P-loop containing nucleotide triphosphate hydrolases"/>
    <property type="match status" value="1"/>
</dbReference>
<evidence type="ECO:0000259" key="7">
    <source>
        <dbReference type="PROSITE" id="PS50137"/>
    </source>
</evidence>
<evidence type="ECO:0000256" key="5">
    <source>
        <dbReference type="PROSITE-ProRule" id="PRU00266"/>
    </source>
</evidence>
<dbReference type="InterPro" id="IPR027417">
    <property type="entry name" value="P-loop_NTPase"/>
</dbReference>
<feature type="domain" description="DRBM" evidence="7">
    <location>
        <begin position="66"/>
        <end position="132"/>
    </location>
</feature>
<keyword evidence="6" id="KW-0963">Cytoplasm</keyword>
<dbReference type="GO" id="GO:0003723">
    <property type="term" value="F:RNA binding"/>
    <property type="evidence" value="ECO:0007669"/>
    <property type="project" value="UniProtKB-UniRule"/>
</dbReference>
<dbReference type="SMART" id="SM00358">
    <property type="entry name" value="DSRM"/>
    <property type="match status" value="1"/>
</dbReference>
<dbReference type="AlphaFoldDB" id="A0A6I9PN39"/>
<dbReference type="Proteomes" id="UP000504611">
    <property type="component" value="Unplaced"/>
</dbReference>
<evidence type="ECO:0000256" key="2">
    <source>
        <dbReference type="ARBA" id="ARBA00022741"/>
    </source>
</evidence>
<dbReference type="FunFam" id="3.30.450.190:FF:000001">
    <property type="entry name" value="Ras-related GTP-binding protein C"/>
    <property type="match status" value="1"/>
</dbReference>
<dbReference type="GO" id="GO:0071230">
    <property type="term" value="P:cellular response to amino acid stimulus"/>
    <property type="evidence" value="ECO:0007669"/>
    <property type="project" value="UniProtKB-UniRule"/>
</dbReference>
<dbReference type="GO" id="GO:0005764">
    <property type="term" value="C:lysosome"/>
    <property type="evidence" value="ECO:0007669"/>
    <property type="project" value="UniProtKB-SubCell"/>
</dbReference>
<dbReference type="Pfam" id="PF04670">
    <property type="entry name" value="Gtr1_RagA"/>
    <property type="match status" value="1"/>
</dbReference>
<comment type="function">
    <text evidence="6">Guanine nucleotide-binding protein that plays a crucial role in the cellular response to amino acid availability through regulation of the mTORC1 signaling cascade.</text>
</comment>
<dbReference type="GO" id="GO:0003924">
    <property type="term" value="F:GTPase activity"/>
    <property type="evidence" value="ECO:0007669"/>
    <property type="project" value="TreeGrafter"/>
</dbReference>
<comment type="subcellular location">
    <subcellularLocation>
        <location evidence="6">Cytoplasm</location>
    </subcellularLocation>
    <subcellularLocation>
        <location evidence="6">Lysosome</location>
    </subcellularLocation>
</comment>
<dbReference type="PROSITE" id="PS50137">
    <property type="entry name" value="DS_RBD"/>
    <property type="match status" value="1"/>
</dbReference>
<dbReference type="GO" id="GO:0005634">
    <property type="term" value="C:nucleus"/>
    <property type="evidence" value="ECO:0007669"/>
    <property type="project" value="TreeGrafter"/>
</dbReference>
<dbReference type="OrthoDB" id="26136at2759"/>
<dbReference type="KEGG" id="ncc:104962795"/>
<protein>
    <recommendedName>
        <fullName evidence="6">Ras-related GTP-binding protein</fullName>
    </recommendedName>
</protein>
<evidence type="ECO:0000256" key="4">
    <source>
        <dbReference type="ARBA" id="ARBA00049117"/>
    </source>
</evidence>
<sequence>MGLPTGVEVKTESIKSEEVVVAVTVEEVKPVITPIEAPSSSPAAANADGSEAVETARQQGPILTKHGKNPVMELNEKRRGLKYELISETGGSHDKRFVMEVDIDGQKFQGTGSNKKVAKAYAALAALERLFPEGAMAEAAKKKKGPPMTCLANLSLVSLLSLYLTSIYDHSIFEAFSKVVQKLLPQLPTLENLLNIFISHSGIEKAFLFDVVSKIYIATDSSPVDMQSYELCCDMIDVVIDVSCIYGLMQDGSGCAYDKESSAIIRLNNSTVLYLKEVTKFLALVCILREESFERKGLIEYNFHCFRKAIHEVFEVGNLPQDARSSSNNLTGLKYAGAHNGSAV</sequence>
<keyword evidence="8" id="KW-1185">Reference proteome</keyword>
<organism evidence="8 9">
    <name type="scientific">Notothenia coriiceps</name>
    <name type="common">black rockcod</name>
    <dbReference type="NCBI Taxonomy" id="8208"/>
    <lineage>
        <taxon>Eukaryota</taxon>
        <taxon>Metazoa</taxon>
        <taxon>Chordata</taxon>
        <taxon>Craniata</taxon>
        <taxon>Vertebrata</taxon>
        <taxon>Euteleostomi</taxon>
        <taxon>Actinopterygii</taxon>
        <taxon>Neopterygii</taxon>
        <taxon>Teleostei</taxon>
        <taxon>Neoteleostei</taxon>
        <taxon>Acanthomorphata</taxon>
        <taxon>Eupercaria</taxon>
        <taxon>Perciformes</taxon>
        <taxon>Notothenioidei</taxon>
        <taxon>Nototheniidae</taxon>
        <taxon>Notothenia</taxon>
    </lineage>
</organism>
<dbReference type="Gene3D" id="3.30.160.20">
    <property type="match status" value="1"/>
</dbReference>
<comment type="catalytic activity">
    <reaction evidence="4">
        <text>GTP + H2O = GDP + phosphate + H(+)</text>
        <dbReference type="Rhea" id="RHEA:19669"/>
        <dbReference type="ChEBI" id="CHEBI:15377"/>
        <dbReference type="ChEBI" id="CHEBI:15378"/>
        <dbReference type="ChEBI" id="CHEBI:37565"/>
        <dbReference type="ChEBI" id="CHEBI:43474"/>
        <dbReference type="ChEBI" id="CHEBI:58189"/>
    </reaction>
    <physiologicalReaction direction="left-to-right" evidence="4">
        <dbReference type="Rhea" id="RHEA:19670"/>
    </physiologicalReaction>
</comment>
<dbReference type="RefSeq" id="XP_010789597.1">
    <property type="nucleotide sequence ID" value="XM_010791295.1"/>
</dbReference>
<reference evidence="9" key="1">
    <citation type="submission" date="2025-08" db="UniProtKB">
        <authorList>
            <consortium name="RefSeq"/>
        </authorList>
    </citation>
    <scope>IDENTIFICATION</scope>
    <source>
        <tissue evidence="9">Muscle</tissue>
    </source>
</reference>
<accession>A0A6I9PN39</accession>
<dbReference type="InterPro" id="IPR006762">
    <property type="entry name" value="Gtr1_RagA"/>
</dbReference>
<evidence type="ECO:0000256" key="1">
    <source>
        <dbReference type="ARBA" id="ARBA00007756"/>
    </source>
</evidence>
<evidence type="ECO:0000256" key="6">
    <source>
        <dbReference type="RuleBase" id="RU367014"/>
    </source>
</evidence>
<dbReference type="FunFam" id="3.30.160.20:FF:000006">
    <property type="entry name" value="interleukin enhancer-binding factor 3 isoform X2"/>
    <property type="match status" value="1"/>
</dbReference>
<name>A0A6I9PN39_9TELE</name>
<dbReference type="PANTHER" id="PTHR11259">
    <property type="entry name" value="RAS-RELATED GTP BINDING RAG/GTR YEAST"/>
    <property type="match status" value="1"/>
</dbReference>
<dbReference type="Gene3D" id="3.30.450.190">
    <property type="match status" value="1"/>
</dbReference>
<dbReference type="GO" id="GO:0009267">
    <property type="term" value="P:cellular response to starvation"/>
    <property type="evidence" value="ECO:0007669"/>
    <property type="project" value="TreeGrafter"/>
</dbReference>
<dbReference type="GO" id="GO:0005525">
    <property type="term" value="F:GTP binding"/>
    <property type="evidence" value="ECO:0007669"/>
    <property type="project" value="UniProtKB-UniRule"/>
</dbReference>
<dbReference type="GO" id="GO:1904263">
    <property type="term" value="P:positive regulation of TORC1 signaling"/>
    <property type="evidence" value="ECO:0007669"/>
    <property type="project" value="TreeGrafter"/>
</dbReference>
<dbReference type="CDD" id="cd19912">
    <property type="entry name" value="DSRM_ILF3_rpt2"/>
    <property type="match status" value="1"/>
</dbReference>
<keyword evidence="6" id="KW-0458">Lysosome</keyword>
<dbReference type="InterPro" id="IPR014720">
    <property type="entry name" value="dsRBD_dom"/>
</dbReference>
<dbReference type="GO" id="GO:0010507">
    <property type="term" value="P:negative regulation of autophagy"/>
    <property type="evidence" value="ECO:0007669"/>
    <property type="project" value="TreeGrafter"/>
</dbReference>
<gene>
    <name evidence="9" type="primary">LOC104962795</name>
</gene>
<evidence type="ECO:0000313" key="9">
    <source>
        <dbReference type="RefSeq" id="XP_010789597.1"/>
    </source>
</evidence>
<evidence type="ECO:0000256" key="3">
    <source>
        <dbReference type="ARBA" id="ARBA00023134"/>
    </source>
</evidence>
<evidence type="ECO:0000313" key="8">
    <source>
        <dbReference type="Proteomes" id="UP000504611"/>
    </source>
</evidence>
<keyword evidence="5" id="KW-0694">RNA-binding</keyword>
<keyword evidence="2 6" id="KW-0547">Nucleotide-binding</keyword>
<comment type="similarity">
    <text evidence="1 6">Belongs to the GTR/RAG GTP-binding protein family.</text>
</comment>
<keyword evidence="3 6" id="KW-0342">GTP-binding</keyword>
<dbReference type="GO" id="GO:1990131">
    <property type="term" value="C:Gtr1-Gtr2 GTPase complex"/>
    <property type="evidence" value="ECO:0007669"/>
    <property type="project" value="TreeGrafter"/>
</dbReference>
<dbReference type="PANTHER" id="PTHR11259:SF6">
    <property type="entry name" value="RAS-RELATED GTP-BINDING PROTEIN C"/>
    <property type="match status" value="1"/>
</dbReference>